<dbReference type="Gene3D" id="3.50.30.50">
    <property type="entry name" value="Putative cyclase"/>
    <property type="match status" value="1"/>
</dbReference>
<accession>A0ABP9M7K9</accession>
<comment type="caution">
    <text evidence="1">The sequence shown here is derived from an EMBL/GenBank/DDBJ whole genome shotgun (WGS) entry which is preliminary data.</text>
</comment>
<sequence length="262" mass="29139">MSNALSLMIDALNNNQVKVIDLTHTLNESFPSLQLPEQFGQTAGFSMQRISQYDEAGPGWYWNNFTCGEHTGTHFDAPAHWISGKDHPQGTVDTIPAENFIRPAVVVDATAEVAQDDNWILTPEFLQAWEEKHGRIPARSWVFLRTDWSKRLEEQGPEAYVNMKENGPHTPGPSQEAVEWMIHERDVHGFGVETINTDAGQSYAWPVAYPCHTLMHGANRYGLQCLRNLDQLPPTGTLILSAPLKIEGGSGSPLRVLAIVNA</sequence>
<dbReference type="SUPFAM" id="SSF102198">
    <property type="entry name" value="Putative cyclase"/>
    <property type="match status" value="1"/>
</dbReference>
<proteinExistence type="predicted"/>
<name>A0ABP9M7K9_9BURK</name>
<dbReference type="InterPro" id="IPR007325">
    <property type="entry name" value="KFase/CYL"/>
</dbReference>
<keyword evidence="2" id="KW-1185">Reference proteome</keyword>
<evidence type="ECO:0000313" key="2">
    <source>
        <dbReference type="Proteomes" id="UP001500227"/>
    </source>
</evidence>
<evidence type="ECO:0000313" key="1">
    <source>
        <dbReference type="EMBL" id="GAA5090516.1"/>
    </source>
</evidence>
<reference evidence="2" key="1">
    <citation type="journal article" date="2019" name="Int. J. Syst. Evol. Microbiol.">
        <title>The Global Catalogue of Microorganisms (GCM) 10K type strain sequencing project: providing services to taxonomists for standard genome sequencing and annotation.</title>
        <authorList>
            <consortium name="The Broad Institute Genomics Platform"/>
            <consortium name="The Broad Institute Genome Sequencing Center for Infectious Disease"/>
            <person name="Wu L."/>
            <person name="Ma J."/>
        </authorList>
    </citation>
    <scope>NUCLEOTIDE SEQUENCE [LARGE SCALE GENOMIC DNA]</scope>
    <source>
        <strain evidence="2">JCM 18423</strain>
    </source>
</reference>
<dbReference type="Proteomes" id="UP001500227">
    <property type="component" value="Unassembled WGS sequence"/>
</dbReference>
<organism evidence="1 2">
    <name type="scientific">Paenalcaligenes hermetiae</name>
    <dbReference type="NCBI Taxonomy" id="1157987"/>
    <lineage>
        <taxon>Bacteria</taxon>
        <taxon>Pseudomonadati</taxon>
        <taxon>Pseudomonadota</taxon>
        <taxon>Betaproteobacteria</taxon>
        <taxon>Burkholderiales</taxon>
        <taxon>Alcaligenaceae</taxon>
        <taxon>Paenalcaligenes</taxon>
    </lineage>
</organism>
<dbReference type="Pfam" id="PF04199">
    <property type="entry name" value="Cyclase"/>
    <property type="match status" value="1"/>
</dbReference>
<dbReference type="EMBL" id="BAABKD010000009">
    <property type="protein sequence ID" value="GAA5090516.1"/>
    <property type="molecule type" value="Genomic_DNA"/>
</dbReference>
<dbReference type="PANTHER" id="PTHR31118">
    <property type="entry name" value="CYCLASE-LIKE PROTEIN 2"/>
    <property type="match status" value="1"/>
</dbReference>
<dbReference type="InterPro" id="IPR037175">
    <property type="entry name" value="KFase_sf"/>
</dbReference>
<dbReference type="PANTHER" id="PTHR31118:SF12">
    <property type="entry name" value="CYCLASE-LIKE PROTEIN 2"/>
    <property type="match status" value="1"/>
</dbReference>
<protein>
    <submittedName>
        <fullName evidence="1">Cyclase family protein</fullName>
    </submittedName>
</protein>
<dbReference type="RefSeq" id="WP_300647781.1">
    <property type="nucleotide sequence ID" value="NZ_BAABKD010000009.1"/>
</dbReference>
<gene>
    <name evidence="1" type="ORF">GCM10023337_14920</name>
</gene>